<keyword evidence="4" id="KW-0067">ATP-binding</keyword>
<evidence type="ECO:0000313" key="6">
    <source>
        <dbReference type="EMBL" id="MFC7384681.1"/>
    </source>
</evidence>
<keyword evidence="7" id="KW-1185">Reference proteome</keyword>
<dbReference type="EMBL" id="JBHTCG010000013">
    <property type="protein sequence ID" value="MFC7384681.1"/>
    <property type="molecule type" value="Genomic_DNA"/>
</dbReference>
<dbReference type="SMART" id="SM00220">
    <property type="entry name" value="S_TKc"/>
    <property type="match status" value="1"/>
</dbReference>
<keyword evidence="1" id="KW-0808">Transferase</keyword>
<dbReference type="Pfam" id="PF00400">
    <property type="entry name" value="WD40"/>
    <property type="match status" value="1"/>
</dbReference>
<keyword evidence="2" id="KW-0547">Nucleotide-binding</keyword>
<dbReference type="InterPro" id="IPR000719">
    <property type="entry name" value="Prot_kinase_dom"/>
</dbReference>
<reference evidence="7" key="1">
    <citation type="journal article" date="2019" name="Int. J. Syst. Evol. Microbiol.">
        <title>The Global Catalogue of Microorganisms (GCM) 10K type strain sequencing project: providing services to taxonomists for standard genome sequencing and annotation.</title>
        <authorList>
            <consortium name="The Broad Institute Genomics Platform"/>
            <consortium name="The Broad Institute Genome Sequencing Center for Infectious Disease"/>
            <person name="Wu L."/>
            <person name="Ma J."/>
        </authorList>
    </citation>
    <scope>NUCLEOTIDE SEQUENCE [LARGE SCALE GENOMIC DNA]</scope>
    <source>
        <strain evidence="7">CECT 7649</strain>
    </source>
</reference>
<keyword evidence="3 6" id="KW-0418">Kinase</keyword>
<organism evidence="6 7">
    <name type="scientific">Sphaerisporangium rhizosphaerae</name>
    <dbReference type="NCBI Taxonomy" id="2269375"/>
    <lineage>
        <taxon>Bacteria</taxon>
        <taxon>Bacillati</taxon>
        <taxon>Actinomycetota</taxon>
        <taxon>Actinomycetes</taxon>
        <taxon>Streptosporangiales</taxon>
        <taxon>Streptosporangiaceae</taxon>
        <taxon>Sphaerisporangium</taxon>
    </lineage>
</organism>
<dbReference type="PANTHER" id="PTHR43289">
    <property type="entry name" value="MITOGEN-ACTIVATED PROTEIN KINASE KINASE KINASE 20-RELATED"/>
    <property type="match status" value="1"/>
</dbReference>
<dbReference type="InterPro" id="IPR008271">
    <property type="entry name" value="Ser/Thr_kinase_AS"/>
</dbReference>
<dbReference type="InterPro" id="IPR001680">
    <property type="entry name" value="WD40_rpt"/>
</dbReference>
<accession>A0ABW2P892</accession>
<dbReference type="Pfam" id="PF07676">
    <property type="entry name" value="PD40"/>
    <property type="match status" value="1"/>
</dbReference>
<dbReference type="SMART" id="SM00320">
    <property type="entry name" value="WD40"/>
    <property type="match status" value="6"/>
</dbReference>
<dbReference type="GO" id="GO:0016301">
    <property type="term" value="F:kinase activity"/>
    <property type="evidence" value="ECO:0007669"/>
    <property type="project" value="UniProtKB-KW"/>
</dbReference>
<dbReference type="InterPro" id="IPR015943">
    <property type="entry name" value="WD40/YVTN_repeat-like_dom_sf"/>
</dbReference>
<dbReference type="InterPro" id="IPR011047">
    <property type="entry name" value="Quinoprotein_ADH-like_sf"/>
</dbReference>
<dbReference type="InterPro" id="IPR049052">
    <property type="entry name" value="nSTAND1"/>
</dbReference>
<name>A0ABW2P892_9ACTN</name>
<dbReference type="SUPFAM" id="SSF50998">
    <property type="entry name" value="Quinoprotein alcohol dehydrogenase-like"/>
    <property type="match status" value="1"/>
</dbReference>
<dbReference type="PANTHER" id="PTHR43289:SF34">
    <property type="entry name" value="SERINE_THREONINE-PROTEIN KINASE YBDM-RELATED"/>
    <property type="match status" value="1"/>
</dbReference>
<gene>
    <name evidence="6" type="ORF">ACFQSB_20885</name>
</gene>
<sequence length="1187" mass="126138">MVVASALSAGDPPRLGDYWLAGRLGAGGQGVVYEAYDAEGVRVAIKVLHADTAADPDLRSRFGREATAARRVASFCTARVLAVDLDAPKPYIVSEYIPGPSLRKAVSGGRRFAGDDLYRLATAVATALTAIHDAGVVHRDLKPDNVLLGPDGPRVIDFGIARTLEMSLTATGLVTGTPTYMAPEVFTGQRAGASADVFSWGAIVVYAANGDDPFRAESLGAVMHRVLATDPDLAGLPDRLRPLVAAALSKDPPARPSARELLLGLLTGFNGSQAELLTVAGAEAGMLGHGTTTDPALGTLAEEAYGFLDSAERGLVPDVFLRMVGIGDAGQVTMRVLSRSELFHGRTEPEAVALRRVLDVFSYLVTTRDDDMRLSRPALVQAWPRLRSWVGDEREGLPAHEAINSAARHWNDHGRREADVLQGSRLEAALRWAATGRRHLTLGGLERDFLDACNAAVRGRVRRRRLLTAALAILLVLALAGGAIAAQQARTVTAQREMLAARLAEATAGKVATEADAMRTTDPVRAMLLSVAAWRLAALPGTKTTLRNAWAQRERTAFTDPDTGGDTVRQLTLDGRRLFSVSPRGVRVYDPRTGRRIGGWDDVKIDGRPFRGAALSPDGRRLAIVAGGTVQVWDTVHQRPTARHELVAQQNFHDVSFGLSDRWLTVREGQGAELWDTRTGATVGGEGLSALVVDTAFTPAGDLAAVTLISDPYSFGLLRLPGGEPVARWHDADGCVGKTAAAVAFSPDGHTLACGTASGITFVDVRTGRSLPSQPSVGWDSTDGRMWFSPDGRLLVAGGDKDVRLIRVADGRKLLTYEGTVEGVGFDGPTLRFLTGGMVLGVDVAELLTPARLPGPAPEAALYSPDGRLLVTQADGARSLVLRDPTGRPAGQPIRLTGVYDVTLPADPVFSADGRTFAFVGDGDGRTVRLWDTERRAQITRVTVPEDWYPQSLALSPDGSLLAIGANTSTGDDEQTRGRLLIWDVRDGRWGRSIDLDNEVSVVFRPGGTTVAQALGLSNRLLDVATGQETGPALGPARVQDPLVTLAFSPDGNTLAVESSGGLSFWDVRTGARRGLTRKGLSPTGLVFSPRGDILASVGEEIQLVDVATTRDLGGPLRAEDASFVSAAFGSGGTVLHTIDDSGIMHHIPVDPTRVAATVCARAGRTLTPAEWHTYFPGVEPYHDPCR</sequence>
<evidence type="ECO:0000259" key="5">
    <source>
        <dbReference type="PROSITE" id="PS50011"/>
    </source>
</evidence>
<protein>
    <submittedName>
        <fullName evidence="6">Protein kinase</fullName>
    </submittedName>
</protein>
<evidence type="ECO:0000256" key="3">
    <source>
        <dbReference type="ARBA" id="ARBA00022777"/>
    </source>
</evidence>
<dbReference type="Pfam" id="PF00069">
    <property type="entry name" value="Pkinase"/>
    <property type="match status" value="1"/>
</dbReference>
<dbReference type="PROSITE" id="PS50011">
    <property type="entry name" value="PROTEIN_KINASE_DOM"/>
    <property type="match status" value="1"/>
</dbReference>
<dbReference type="Proteomes" id="UP001596496">
    <property type="component" value="Unassembled WGS sequence"/>
</dbReference>
<dbReference type="Gene3D" id="2.130.10.10">
    <property type="entry name" value="YVTN repeat-like/Quinoprotein amine dehydrogenase"/>
    <property type="match status" value="4"/>
</dbReference>
<dbReference type="Gene3D" id="1.10.510.10">
    <property type="entry name" value="Transferase(Phosphotransferase) domain 1"/>
    <property type="match status" value="1"/>
</dbReference>
<dbReference type="Gene3D" id="3.30.200.20">
    <property type="entry name" value="Phosphorylase Kinase, domain 1"/>
    <property type="match status" value="1"/>
</dbReference>
<dbReference type="SUPFAM" id="SSF56112">
    <property type="entry name" value="Protein kinase-like (PK-like)"/>
    <property type="match status" value="1"/>
</dbReference>
<dbReference type="InterPro" id="IPR011659">
    <property type="entry name" value="WD40"/>
</dbReference>
<dbReference type="Pfam" id="PF20703">
    <property type="entry name" value="nSTAND1"/>
    <property type="match status" value="1"/>
</dbReference>
<feature type="domain" description="Protein kinase" evidence="5">
    <location>
        <begin position="18"/>
        <end position="269"/>
    </location>
</feature>
<evidence type="ECO:0000256" key="2">
    <source>
        <dbReference type="ARBA" id="ARBA00022741"/>
    </source>
</evidence>
<comment type="caution">
    <text evidence="6">The sequence shown here is derived from an EMBL/GenBank/DDBJ whole genome shotgun (WGS) entry which is preliminary data.</text>
</comment>
<dbReference type="RefSeq" id="WP_380828575.1">
    <property type="nucleotide sequence ID" value="NZ_JBHTCG010000013.1"/>
</dbReference>
<dbReference type="PROSITE" id="PS00108">
    <property type="entry name" value="PROTEIN_KINASE_ST"/>
    <property type="match status" value="1"/>
</dbReference>
<evidence type="ECO:0000256" key="1">
    <source>
        <dbReference type="ARBA" id="ARBA00022679"/>
    </source>
</evidence>
<proteinExistence type="predicted"/>
<evidence type="ECO:0000256" key="4">
    <source>
        <dbReference type="ARBA" id="ARBA00022840"/>
    </source>
</evidence>
<evidence type="ECO:0000313" key="7">
    <source>
        <dbReference type="Proteomes" id="UP001596496"/>
    </source>
</evidence>
<dbReference type="InterPro" id="IPR011009">
    <property type="entry name" value="Kinase-like_dom_sf"/>
</dbReference>
<dbReference type="CDD" id="cd14014">
    <property type="entry name" value="STKc_PknB_like"/>
    <property type="match status" value="1"/>
</dbReference>